<dbReference type="GO" id="GO:0008168">
    <property type="term" value="F:methyltransferase activity"/>
    <property type="evidence" value="ECO:0007669"/>
    <property type="project" value="InterPro"/>
</dbReference>
<keyword evidence="2" id="KW-0460">Magnesium</keyword>
<name>A0A199VD89_ANACO</name>
<dbReference type="AlphaFoldDB" id="A0A199VD89"/>
<organism evidence="3 4">
    <name type="scientific">Ananas comosus</name>
    <name type="common">Pineapple</name>
    <name type="synonym">Ananas ananas</name>
    <dbReference type="NCBI Taxonomy" id="4615"/>
    <lineage>
        <taxon>Eukaryota</taxon>
        <taxon>Viridiplantae</taxon>
        <taxon>Streptophyta</taxon>
        <taxon>Embryophyta</taxon>
        <taxon>Tracheophyta</taxon>
        <taxon>Spermatophyta</taxon>
        <taxon>Magnoliopsida</taxon>
        <taxon>Liliopsida</taxon>
        <taxon>Poales</taxon>
        <taxon>Bromeliaceae</taxon>
        <taxon>Bromelioideae</taxon>
        <taxon>Ananas</taxon>
    </lineage>
</organism>
<dbReference type="SUPFAM" id="SSF53335">
    <property type="entry name" value="S-adenosyl-L-methionine-dependent methyltransferases"/>
    <property type="match status" value="3"/>
</dbReference>
<dbReference type="Gene3D" id="3.40.50.150">
    <property type="entry name" value="Vaccinia Virus protein VP39"/>
    <property type="match status" value="3"/>
</dbReference>
<dbReference type="PANTHER" id="PTHR31009">
    <property type="entry name" value="S-ADENOSYL-L-METHIONINE:CARBOXYL METHYLTRANSFERASE FAMILY PROTEIN"/>
    <property type="match status" value="1"/>
</dbReference>
<proteinExistence type="predicted"/>
<dbReference type="InterPro" id="IPR029063">
    <property type="entry name" value="SAM-dependent_MTases_sf"/>
</dbReference>
<feature type="non-terminal residue" evidence="3">
    <location>
        <position position="689"/>
    </location>
</feature>
<dbReference type="Pfam" id="PF03492">
    <property type="entry name" value="Methyltransf_7"/>
    <property type="match status" value="3"/>
</dbReference>
<evidence type="ECO:0000313" key="4">
    <source>
        <dbReference type="Proteomes" id="UP000092600"/>
    </source>
</evidence>
<comment type="caution">
    <text evidence="3">The sequence shown here is derived from an EMBL/GenBank/DDBJ whole genome shotgun (WGS) entry which is preliminary data.</text>
</comment>
<dbReference type="InterPro" id="IPR042086">
    <property type="entry name" value="MeTrfase_capping"/>
</dbReference>
<keyword evidence="1" id="KW-0479">Metal-binding</keyword>
<reference evidence="3 4" key="1">
    <citation type="journal article" date="2016" name="DNA Res.">
        <title>The draft genome of MD-2 pineapple using hybrid error correction of long reads.</title>
        <authorList>
            <person name="Redwan R.M."/>
            <person name="Saidin A."/>
            <person name="Kumar S.V."/>
        </authorList>
    </citation>
    <scope>NUCLEOTIDE SEQUENCE [LARGE SCALE GENOMIC DNA]</scope>
    <source>
        <strain evidence="4">cv. MD2</strain>
        <tissue evidence="3">Leaf</tissue>
    </source>
</reference>
<dbReference type="Proteomes" id="UP000092600">
    <property type="component" value="Unassembled WGS sequence"/>
</dbReference>
<sequence>MHDYQDKTVANAIFMMRKAVEEICCSSSSSILSSENFVVADLGCSSGPNAFMYFAAIMDAIGESCDRLSRRAPEIQLLLNDLPGNDFNTLFRSFASEREKGGKRLLPHYMVGVPGSFYGRLFPCKRVHFVYSCLSLHWLSQVPRGFDTKENVRLNRGNIYISKTSPPLVSKLYLEQFQRDFRSFLNLRSKEICSDGRMVLTFFGRRCSDPADEEHNYVWTPLAKALNEMVLEGIVKASEMDSFNLPYYQPSMEDVKMVARDEGSFDLMEEQVFDLNWDVANGGNVAGIIRAVSESMLASHFGETIIDELFSRFAAIIAELLLKGKSKYDKTVANAIFMMRKAVEEICCSSSSSILSSENFVVADLGCSSGPNAFMYFAAIMDAIGESCDRLSRRAPEIQLLLNDLPGNDFNTLFRSFASEREKGGKRLLPHYMVGVPGSFYGRLFPCKRVHFVYSCLSLHWLSQVPRGFDTKENVRLNKGNIYISKTSPPLVSKLYLEQFQRDFRSFLNLRSKEICSDGRMVLTFFGRRCSDPADEEHNYVWTPLAEALNEMDKTVANAIFMMRKAVEEICCSSSSSSILSSENFVVADLGCSSGPNAFMYFAAIMDAIGESCDRLSRRAPEIQLMLNDLPGNDFNTLFRSFASEREKGGKRLLPHYMVGVPGSFYGRLFPCKRVHFVYSCLSLHWLSQ</sequence>
<evidence type="ECO:0000256" key="2">
    <source>
        <dbReference type="ARBA" id="ARBA00022842"/>
    </source>
</evidence>
<protein>
    <submittedName>
        <fullName evidence="3">Caffeine synthase 1</fullName>
    </submittedName>
</protein>
<gene>
    <name evidence="3" type="ORF">ACMD2_24180</name>
</gene>
<evidence type="ECO:0000313" key="3">
    <source>
        <dbReference type="EMBL" id="OAY75097.1"/>
    </source>
</evidence>
<dbReference type="InterPro" id="IPR005299">
    <property type="entry name" value="MeTrfase_7"/>
</dbReference>
<dbReference type="GO" id="GO:0046872">
    <property type="term" value="F:metal ion binding"/>
    <property type="evidence" value="ECO:0007669"/>
    <property type="project" value="UniProtKB-KW"/>
</dbReference>
<evidence type="ECO:0000256" key="1">
    <source>
        <dbReference type="ARBA" id="ARBA00022723"/>
    </source>
</evidence>
<dbReference type="Gene3D" id="1.10.1200.270">
    <property type="entry name" value="Methyltransferase, alpha-helical capping domain"/>
    <property type="match status" value="1"/>
</dbReference>
<accession>A0A199VD89</accession>
<dbReference type="EMBL" id="LSRQ01002217">
    <property type="protein sequence ID" value="OAY75097.1"/>
    <property type="molecule type" value="Genomic_DNA"/>
</dbReference>